<protein>
    <submittedName>
        <fullName evidence="1">Uncharacterized protein</fullName>
    </submittedName>
</protein>
<evidence type="ECO:0000313" key="1">
    <source>
        <dbReference type="EMBL" id="MPN27920.1"/>
    </source>
</evidence>
<proteinExistence type="predicted"/>
<reference evidence="1" key="1">
    <citation type="submission" date="2019-08" db="EMBL/GenBank/DDBJ databases">
        <authorList>
            <person name="Kucharzyk K."/>
            <person name="Murdoch R.W."/>
            <person name="Higgins S."/>
            <person name="Loffler F."/>
        </authorList>
    </citation>
    <scope>NUCLEOTIDE SEQUENCE</scope>
</reference>
<sequence>MELTLFCRNTLEVAEKEVMELKKTFDGKYALTAFDQNEEE</sequence>
<comment type="caution">
    <text evidence="1">The sequence shown here is derived from an EMBL/GenBank/DDBJ whole genome shotgun (WGS) entry which is preliminary data.</text>
</comment>
<organism evidence="1">
    <name type="scientific">bioreactor metagenome</name>
    <dbReference type="NCBI Taxonomy" id="1076179"/>
    <lineage>
        <taxon>unclassified sequences</taxon>
        <taxon>metagenomes</taxon>
        <taxon>ecological metagenomes</taxon>
    </lineage>
</organism>
<dbReference type="AlphaFoldDB" id="A0A645GNZ5"/>
<accession>A0A645GNZ5</accession>
<gene>
    <name evidence="1" type="ORF">SDC9_175354</name>
</gene>
<name>A0A645GNZ5_9ZZZZ</name>
<dbReference type="EMBL" id="VSSQ01077971">
    <property type="protein sequence ID" value="MPN27920.1"/>
    <property type="molecule type" value="Genomic_DNA"/>
</dbReference>